<organism evidence="2 3">
    <name type="scientific">Phytophthora pseudosyringae</name>
    <dbReference type="NCBI Taxonomy" id="221518"/>
    <lineage>
        <taxon>Eukaryota</taxon>
        <taxon>Sar</taxon>
        <taxon>Stramenopiles</taxon>
        <taxon>Oomycota</taxon>
        <taxon>Peronosporomycetes</taxon>
        <taxon>Peronosporales</taxon>
        <taxon>Peronosporaceae</taxon>
        <taxon>Phytophthora</taxon>
    </lineage>
</organism>
<feature type="compositionally biased region" description="Polar residues" evidence="1">
    <location>
        <begin position="1"/>
        <end position="21"/>
    </location>
</feature>
<evidence type="ECO:0000313" key="2">
    <source>
        <dbReference type="EMBL" id="KAG7389677.1"/>
    </source>
</evidence>
<accession>A0A8T1W833</accession>
<reference evidence="2" key="1">
    <citation type="submission" date="2021-02" db="EMBL/GenBank/DDBJ databases">
        <authorList>
            <person name="Palmer J.M."/>
        </authorList>
    </citation>
    <scope>NUCLEOTIDE SEQUENCE</scope>
    <source>
        <strain evidence="2">SCRP734</strain>
    </source>
</reference>
<proteinExistence type="predicted"/>
<dbReference type="Proteomes" id="UP000694044">
    <property type="component" value="Unassembled WGS sequence"/>
</dbReference>
<name>A0A8T1W833_9STRA</name>
<feature type="region of interest" description="Disordered" evidence="1">
    <location>
        <begin position="186"/>
        <end position="235"/>
    </location>
</feature>
<protein>
    <submittedName>
        <fullName evidence="2">Uncharacterized protein</fullName>
    </submittedName>
</protein>
<evidence type="ECO:0000256" key="1">
    <source>
        <dbReference type="SAM" id="MobiDB-lite"/>
    </source>
</evidence>
<dbReference type="EMBL" id="JAGDFM010000041">
    <property type="protein sequence ID" value="KAG7389677.1"/>
    <property type="molecule type" value="Genomic_DNA"/>
</dbReference>
<sequence length="258" mass="27931">MGGTSTSRDPSHSGVTTNTADSPLVIAPGPPRTGLRSLLRFLQCHYIKPLPRSQFRDIARSRLSQVTRLHSATYFLRRRGVLFGHSVANFLRAPQQSEQIVHVQDTIRSRDQKIKTYLDELLDNAAAHADTHIPEAGSWERLRPLLTANPQTQGPDHLDTLIRAVLDGCTDAFLGGAVIVLAPLSQSSDTKPPTAVSAPRLLAPSSPPPKSSKIKRPQSGNKLTPSPLKPSSSSAQVHLFIRSVLPASSKPTTSPTSR</sequence>
<keyword evidence="3" id="KW-1185">Reference proteome</keyword>
<feature type="compositionally biased region" description="Low complexity" evidence="1">
    <location>
        <begin position="217"/>
        <end position="234"/>
    </location>
</feature>
<gene>
    <name evidence="2" type="ORF">PHYPSEUDO_009838</name>
</gene>
<comment type="caution">
    <text evidence="2">The sequence shown here is derived from an EMBL/GenBank/DDBJ whole genome shotgun (WGS) entry which is preliminary data.</text>
</comment>
<dbReference type="OrthoDB" id="10681445at2759"/>
<evidence type="ECO:0000313" key="3">
    <source>
        <dbReference type="Proteomes" id="UP000694044"/>
    </source>
</evidence>
<feature type="region of interest" description="Disordered" evidence="1">
    <location>
        <begin position="1"/>
        <end position="28"/>
    </location>
</feature>
<dbReference type="AlphaFoldDB" id="A0A8T1W833"/>